<feature type="region of interest" description="Disordered" evidence="1">
    <location>
        <begin position="1"/>
        <end position="74"/>
    </location>
</feature>
<evidence type="ECO:0000313" key="2">
    <source>
        <dbReference type="EMBL" id="RPB16971.1"/>
    </source>
</evidence>
<proteinExistence type="predicted"/>
<sequence length="74" mass="8262">MLPTPPQAAGEDAPSRIVSPPSKSELHSPPPRTVPMKPKNYTTLYIYPEIHDRQSQSTQPPRAPPPARRRVKVI</sequence>
<name>A0A3N4L8L4_9PEZI</name>
<dbReference type="AlphaFoldDB" id="A0A3N4L8L4"/>
<gene>
    <name evidence="2" type="ORF">P167DRAFT_202073</name>
</gene>
<accession>A0A3N4L8L4</accession>
<evidence type="ECO:0000256" key="1">
    <source>
        <dbReference type="SAM" id="MobiDB-lite"/>
    </source>
</evidence>
<protein>
    <submittedName>
        <fullName evidence="2">Uncharacterized protein</fullName>
    </submittedName>
</protein>
<dbReference type="InParanoid" id="A0A3N4L8L4"/>
<keyword evidence="3" id="KW-1185">Reference proteome</keyword>
<organism evidence="2 3">
    <name type="scientific">Morchella conica CCBAS932</name>
    <dbReference type="NCBI Taxonomy" id="1392247"/>
    <lineage>
        <taxon>Eukaryota</taxon>
        <taxon>Fungi</taxon>
        <taxon>Dikarya</taxon>
        <taxon>Ascomycota</taxon>
        <taxon>Pezizomycotina</taxon>
        <taxon>Pezizomycetes</taxon>
        <taxon>Pezizales</taxon>
        <taxon>Morchellaceae</taxon>
        <taxon>Morchella</taxon>
    </lineage>
</organism>
<evidence type="ECO:0000313" key="3">
    <source>
        <dbReference type="Proteomes" id="UP000277580"/>
    </source>
</evidence>
<dbReference type="EMBL" id="ML119107">
    <property type="protein sequence ID" value="RPB16971.1"/>
    <property type="molecule type" value="Genomic_DNA"/>
</dbReference>
<reference evidence="2 3" key="1">
    <citation type="journal article" date="2018" name="Nat. Ecol. Evol.">
        <title>Pezizomycetes genomes reveal the molecular basis of ectomycorrhizal truffle lifestyle.</title>
        <authorList>
            <person name="Murat C."/>
            <person name="Payen T."/>
            <person name="Noel B."/>
            <person name="Kuo A."/>
            <person name="Morin E."/>
            <person name="Chen J."/>
            <person name="Kohler A."/>
            <person name="Krizsan K."/>
            <person name="Balestrini R."/>
            <person name="Da Silva C."/>
            <person name="Montanini B."/>
            <person name="Hainaut M."/>
            <person name="Levati E."/>
            <person name="Barry K.W."/>
            <person name="Belfiori B."/>
            <person name="Cichocki N."/>
            <person name="Clum A."/>
            <person name="Dockter R.B."/>
            <person name="Fauchery L."/>
            <person name="Guy J."/>
            <person name="Iotti M."/>
            <person name="Le Tacon F."/>
            <person name="Lindquist E.A."/>
            <person name="Lipzen A."/>
            <person name="Malagnac F."/>
            <person name="Mello A."/>
            <person name="Molinier V."/>
            <person name="Miyauchi S."/>
            <person name="Poulain J."/>
            <person name="Riccioni C."/>
            <person name="Rubini A."/>
            <person name="Sitrit Y."/>
            <person name="Splivallo R."/>
            <person name="Traeger S."/>
            <person name="Wang M."/>
            <person name="Zifcakova L."/>
            <person name="Wipf D."/>
            <person name="Zambonelli A."/>
            <person name="Paolocci F."/>
            <person name="Nowrousian M."/>
            <person name="Ottonello S."/>
            <person name="Baldrian P."/>
            <person name="Spatafora J.W."/>
            <person name="Henrissat B."/>
            <person name="Nagy L.G."/>
            <person name="Aury J.M."/>
            <person name="Wincker P."/>
            <person name="Grigoriev I.V."/>
            <person name="Bonfante P."/>
            <person name="Martin F.M."/>
        </authorList>
    </citation>
    <scope>NUCLEOTIDE SEQUENCE [LARGE SCALE GENOMIC DNA]</scope>
    <source>
        <strain evidence="2 3">CCBAS932</strain>
    </source>
</reference>
<dbReference type="Proteomes" id="UP000277580">
    <property type="component" value="Unassembled WGS sequence"/>
</dbReference>